<evidence type="ECO:0000256" key="5">
    <source>
        <dbReference type="ARBA" id="ARBA00013213"/>
    </source>
</evidence>
<proteinExistence type="inferred from homology"/>
<dbReference type="Gene3D" id="3.40.50.720">
    <property type="entry name" value="NAD(P)-binding Rossmann-like Domain"/>
    <property type="match status" value="1"/>
</dbReference>
<feature type="binding site" evidence="17">
    <location>
        <begin position="11"/>
        <end position="18"/>
    </location>
    <ligand>
        <name>NADP(+)</name>
        <dbReference type="ChEBI" id="CHEBI:58349"/>
    </ligand>
</feature>
<keyword evidence="10 17" id="KW-0521">NADP</keyword>
<dbReference type="UniPathway" id="UPA00050">
    <property type="reaction ID" value="UER00063"/>
</dbReference>
<dbReference type="NCBIfam" id="NF004976">
    <property type="entry name" value="PRK06349.1"/>
    <property type="match status" value="1"/>
</dbReference>
<dbReference type="Gene3D" id="3.30.70.260">
    <property type="match status" value="1"/>
</dbReference>
<evidence type="ECO:0000313" key="22">
    <source>
        <dbReference type="EMBL" id="RGN03300.1"/>
    </source>
</evidence>
<dbReference type="EMBL" id="CYZD01000012">
    <property type="protein sequence ID" value="CUO47234.1"/>
    <property type="molecule type" value="Genomic_DNA"/>
</dbReference>
<dbReference type="Pfam" id="PF01842">
    <property type="entry name" value="ACT"/>
    <property type="match status" value="1"/>
</dbReference>
<dbReference type="PROSITE" id="PS01042">
    <property type="entry name" value="HOMOSER_DHGENASE"/>
    <property type="match status" value="1"/>
</dbReference>
<dbReference type="FunFam" id="3.30.360.10:FF:000005">
    <property type="entry name" value="Homoserine dehydrogenase"/>
    <property type="match status" value="1"/>
</dbReference>
<dbReference type="SUPFAM" id="SSF55347">
    <property type="entry name" value="Glyceraldehyde-3-phosphate dehydrogenase-like, C-terminal domain"/>
    <property type="match status" value="1"/>
</dbReference>
<dbReference type="Pfam" id="PF00742">
    <property type="entry name" value="Homoserine_dh"/>
    <property type="match status" value="1"/>
</dbReference>
<dbReference type="EMBL" id="QRJH01000003">
    <property type="protein sequence ID" value="RHH19474.1"/>
    <property type="molecule type" value="Genomic_DNA"/>
</dbReference>
<keyword evidence="12" id="KW-0520">NAD</keyword>
<name>A0A174FAR5_9FIRM</name>
<evidence type="ECO:0000256" key="7">
    <source>
        <dbReference type="ARBA" id="ARBA00022605"/>
    </source>
</evidence>
<dbReference type="Gene3D" id="3.30.360.10">
    <property type="entry name" value="Dihydrodipicolinate Reductase, domain 2"/>
    <property type="match status" value="1"/>
</dbReference>
<evidence type="ECO:0000313" key="27">
    <source>
        <dbReference type="EMBL" id="RHH19474.1"/>
    </source>
</evidence>
<evidence type="ECO:0000256" key="8">
    <source>
        <dbReference type="ARBA" id="ARBA00022697"/>
    </source>
</evidence>
<reference evidence="29 30" key="2">
    <citation type="submission" date="2018-08" db="EMBL/GenBank/DDBJ databases">
        <title>A genome reference for cultivated species of the human gut microbiota.</title>
        <authorList>
            <person name="Zou Y."/>
            <person name="Xue W."/>
            <person name="Luo G."/>
        </authorList>
    </citation>
    <scope>NUCLEOTIDE SEQUENCE [LARGE SCALE GENOMIC DNA]</scope>
    <source>
        <strain evidence="24 30">AF14-23</strain>
        <strain evidence="23 34">AF25-21</strain>
        <strain evidence="27 32">AM18-2AC</strain>
        <strain evidence="26 33">AM22-9LB</strain>
        <strain evidence="25 31">AM27-32LB</strain>
        <strain evidence="22 29">OM06-11AA</strain>
    </source>
</reference>
<dbReference type="GO" id="GO:0009088">
    <property type="term" value="P:threonine biosynthetic process"/>
    <property type="evidence" value="ECO:0007669"/>
    <property type="project" value="UniProtKB-UniPathway"/>
</dbReference>
<dbReference type="Pfam" id="PF03447">
    <property type="entry name" value="NAD_binding_3"/>
    <property type="match status" value="1"/>
</dbReference>
<evidence type="ECO:0000256" key="13">
    <source>
        <dbReference type="ARBA" id="ARBA00023053"/>
    </source>
</evidence>
<dbReference type="Proteomes" id="UP000095409">
    <property type="component" value="Unassembled WGS sequence"/>
</dbReference>
<comment type="similarity">
    <text evidence="4 19">Belongs to the homoserine dehydrogenase family.</text>
</comment>
<dbReference type="PIRSF" id="PIRSF000098">
    <property type="entry name" value="Homoser_dehydrog"/>
    <property type="match status" value="1"/>
</dbReference>
<reference evidence="21 28" key="1">
    <citation type="submission" date="2015-09" db="EMBL/GenBank/DDBJ databases">
        <authorList>
            <consortium name="Pathogen Informatics"/>
        </authorList>
    </citation>
    <scope>NUCLEOTIDE SEQUENCE [LARGE SCALE GENOMIC DNA]</scope>
    <source>
        <strain evidence="21 28">2789STDY5608837</strain>
    </source>
</reference>
<dbReference type="InterPro" id="IPR045865">
    <property type="entry name" value="ACT-like_dom_sf"/>
</dbReference>
<dbReference type="SUPFAM" id="SSF51735">
    <property type="entry name" value="NAD(P)-binding Rossmann-fold domains"/>
    <property type="match status" value="1"/>
</dbReference>
<comment type="cofactor">
    <cofactor evidence="1">
        <name>a metal cation</name>
        <dbReference type="ChEBI" id="CHEBI:25213"/>
    </cofactor>
</comment>
<organism evidence="21 28">
    <name type="scientific">Blautia obeum</name>
    <dbReference type="NCBI Taxonomy" id="40520"/>
    <lineage>
        <taxon>Bacteria</taxon>
        <taxon>Bacillati</taxon>
        <taxon>Bacillota</taxon>
        <taxon>Clostridia</taxon>
        <taxon>Lachnospirales</taxon>
        <taxon>Lachnospiraceae</taxon>
        <taxon>Blautia</taxon>
    </lineage>
</organism>
<dbReference type="UniPathway" id="UPA00051">
    <property type="reaction ID" value="UER00465"/>
</dbReference>
<evidence type="ECO:0000256" key="3">
    <source>
        <dbReference type="ARBA" id="ARBA00005062"/>
    </source>
</evidence>
<evidence type="ECO:0000256" key="4">
    <source>
        <dbReference type="ARBA" id="ARBA00006753"/>
    </source>
</evidence>
<evidence type="ECO:0000256" key="2">
    <source>
        <dbReference type="ARBA" id="ARBA00005056"/>
    </source>
</evidence>
<evidence type="ECO:0000256" key="1">
    <source>
        <dbReference type="ARBA" id="ARBA00001920"/>
    </source>
</evidence>
<keyword evidence="7 18" id="KW-0028">Amino-acid biosynthesis</keyword>
<evidence type="ECO:0000313" key="28">
    <source>
        <dbReference type="Proteomes" id="UP000095409"/>
    </source>
</evidence>
<keyword evidence="9" id="KW-0479">Metal-binding</keyword>
<evidence type="ECO:0000313" key="25">
    <source>
        <dbReference type="EMBL" id="RHE74968.1"/>
    </source>
</evidence>
<feature type="binding site" evidence="17">
    <location>
        <position position="192"/>
    </location>
    <ligand>
        <name>L-homoserine</name>
        <dbReference type="ChEBI" id="CHEBI:57476"/>
    </ligand>
</feature>
<dbReference type="EMBL" id="QRZI01000011">
    <property type="protein sequence ID" value="RGV61915.1"/>
    <property type="molecule type" value="Genomic_DNA"/>
</dbReference>
<dbReference type="PROSITE" id="PS51671">
    <property type="entry name" value="ACT"/>
    <property type="match status" value="1"/>
</dbReference>
<evidence type="ECO:0000256" key="18">
    <source>
        <dbReference type="RuleBase" id="RU000579"/>
    </source>
</evidence>
<evidence type="ECO:0000256" key="10">
    <source>
        <dbReference type="ARBA" id="ARBA00022857"/>
    </source>
</evidence>
<dbReference type="PANTHER" id="PTHR43331:SF1">
    <property type="entry name" value="HOMOSERINE DEHYDROGENASE"/>
    <property type="match status" value="1"/>
</dbReference>
<dbReference type="GO" id="GO:0009086">
    <property type="term" value="P:methionine biosynthetic process"/>
    <property type="evidence" value="ECO:0007669"/>
    <property type="project" value="UniProtKB-KW"/>
</dbReference>
<evidence type="ECO:0000256" key="15">
    <source>
        <dbReference type="ARBA" id="ARBA00048841"/>
    </source>
</evidence>
<dbReference type="InterPro" id="IPR005106">
    <property type="entry name" value="Asp/hSer_DH_NAD-bd"/>
</dbReference>
<evidence type="ECO:0000313" key="30">
    <source>
        <dbReference type="Proteomes" id="UP000265828"/>
    </source>
</evidence>
<comment type="catalytic activity">
    <reaction evidence="15">
        <text>L-homoserine + NADP(+) = L-aspartate 4-semialdehyde + NADPH + H(+)</text>
        <dbReference type="Rhea" id="RHEA:15761"/>
        <dbReference type="ChEBI" id="CHEBI:15378"/>
        <dbReference type="ChEBI" id="CHEBI:57476"/>
        <dbReference type="ChEBI" id="CHEBI:57783"/>
        <dbReference type="ChEBI" id="CHEBI:58349"/>
        <dbReference type="ChEBI" id="CHEBI:537519"/>
        <dbReference type="EC" id="1.1.1.3"/>
    </reaction>
    <physiologicalReaction direction="right-to-left" evidence="15">
        <dbReference type="Rhea" id="RHEA:15763"/>
    </physiologicalReaction>
</comment>
<keyword evidence="8 18" id="KW-0791">Threonine biosynthesis</keyword>
<feature type="binding site" evidence="17">
    <location>
        <position position="107"/>
    </location>
    <ligand>
        <name>NADPH</name>
        <dbReference type="ChEBI" id="CHEBI:57783"/>
    </ligand>
</feature>
<dbReference type="Proteomes" id="UP000283928">
    <property type="component" value="Unassembled WGS sequence"/>
</dbReference>
<dbReference type="Proteomes" id="UP000284024">
    <property type="component" value="Unassembled WGS sequence"/>
</dbReference>
<dbReference type="PANTHER" id="PTHR43331">
    <property type="entry name" value="HOMOSERINE DEHYDROGENASE"/>
    <property type="match status" value="1"/>
</dbReference>
<protein>
    <recommendedName>
        <fullName evidence="6 18">Homoserine dehydrogenase</fullName>
        <ecNumber evidence="5 18">1.1.1.3</ecNumber>
    </recommendedName>
</protein>
<comment type="pathway">
    <text evidence="2 18">Amino-acid biosynthesis; L-threonine biosynthesis; L-threonine from L-aspartate: step 3/5.</text>
</comment>
<dbReference type="InterPro" id="IPR019811">
    <property type="entry name" value="HDH_CS"/>
</dbReference>
<dbReference type="Proteomes" id="UP000285839">
    <property type="component" value="Unassembled WGS sequence"/>
</dbReference>
<evidence type="ECO:0000256" key="9">
    <source>
        <dbReference type="ARBA" id="ARBA00022723"/>
    </source>
</evidence>
<evidence type="ECO:0000256" key="17">
    <source>
        <dbReference type="PIRSR" id="PIRSR000098-2"/>
    </source>
</evidence>
<gene>
    <name evidence="21" type="primary">hom_2</name>
    <name evidence="27" type="ORF">DW222_07800</name>
    <name evidence="26" type="ORF">DW272_07225</name>
    <name evidence="25" type="ORF">DW723_08525</name>
    <name evidence="24" type="ORF">DWW07_14335</name>
    <name evidence="23" type="ORF">DWY46_08615</name>
    <name evidence="22" type="ORF">DXB81_12765</name>
    <name evidence="21" type="ORF">ERS852394_02269</name>
</gene>
<dbReference type="GO" id="GO:0050661">
    <property type="term" value="F:NADP binding"/>
    <property type="evidence" value="ECO:0007669"/>
    <property type="project" value="InterPro"/>
</dbReference>
<dbReference type="CDD" id="cd04881">
    <property type="entry name" value="ACT_HSDH-Hom"/>
    <property type="match status" value="1"/>
</dbReference>
<dbReference type="InterPro" id="IPR002912">
    <property type="entry name" value="ACT_dom"/>
</dbReference>
<accession>A0A174FAR5</accession>
<dbReference type="GO" id="GO:0046872">
    <property type="term" value="F:metal ion binding"/>
    <property type="evidence" value="ECO:0007669"/>
    <property type="project" value="UniProtKB-KW"/>
</dbReference>
<evidence type="ECO:0000313" key="31">
    <source>
        <dbReference type="Proteomes" id="UP000283928"/>
    </source>
</evidence>
<sequence length="431" mass="46603">MDKKIIRAALLGFGTVGTGVYKVLQKQKEDMIPKFGSQIEIKKILVRNLEKAAAKVEDPAVLTNNWDEIVNDPEIDIVIELIGGIEPARSYILAALNAGKHAVTANKDLIAVHGKELLDAAEANHVDFLFEAAVAGGIPIIRPLKECLAGNHMAEVMGIVNGTTNFILTKMTQDGMEFKDALALATELGYAEADPTADIEGLDAGRKVAILASVAFNSRVVFDDVYIEGITKITAKDIKYAKEMGCDIKLLGVAKNTEEGIEAYVCPMLIPSSHPLASVNDSYNAVFVNGDAVENAMFYGRGAGELPTASAVVGDLFDIARNIKADCCGRIGCTCYKELPVKKMADTYNRYFMRLIVEDRCGVLAEMTAVFAKYGVSVAQIIQKAFRAEGSAEVVVITAKVREGDFRTAMEELSGRSSVRKVSSMLRVYGE</sequence>
<comment type="pathway">
    <text evidence="3 18">Amino-acid biosynthesis; L-methionine biosynthesis via de novo pathway; L-homoserine from L-aspartate: step 3/3.</text>
</comment>
<dbReference type="EMBL" id="QRUH01000005">
    <property type="protein sequence ID" value="RGR49385.1"/>
    <property type="molecule type" value="Genomic_DNA"/>
</dbReference>
<evidence type="ECO:0000259" key="20">
    <source>
        <dbReference type="PROSITE" id="PS51671"/>
    </source>
</evidence>
<evidence type="ECO:0000256" key="19">
    <source>
        <dbReference type="RuleBase" id="RU004171"/>
    </source>
</evidence>
<feature type="active site" description="Proton donor" evidence="16">
    <location>
        <position position="207"/>
    </location>
</feature>
<evidence type="ECO:0000313" key="21">
    <source>
        <dbReference type="EMBL" id="CUO47234.1"/>
    </source>
</evidence>
<evidence type="ECO:0000313" key="34">
    <source>
        <dbReference type="Proteomes" id="UP000285839"/>
    </source>
</evidence>
<feature type="domain" description="ACT" evidence="20">
    <location>
        <begin position="352"/>
        <end position="427"/>
    </location>
</feature>
<dbReference type="SUPFAM" id="SSF55021">
    <property type="entry name" value="ACT-like"/>
    <property type="match status" value="1"/>
</dbReference>
<evidence type="ECO:0000313" key="23">
    <source>
        <dbReference type="EMBL" id="RGR49385.1"/>
    </source>
</evidence>
<dbReference type="EMBL" id="QSKO01000010">
    <property type="protein sequence ID" value="RHE74968.1"/>
    <property type="molecule type" value="Genomic_DNA"/>
</dbReference>
<evidence type="ECO:0000256" key="14">
    <source>
        <dbReference type="ARBA" id="ARBA00023167"/>
    </source>
</evidence>
<evidence type="ECO:0000256" key="11">
    <source>
        <dbReference type="ARBA" id="ARBA00023002"/>
    </source>
</evidence>
<keyword evidence="13" id="KW-0915">Sodium</keyword>
<evidence type="ECO:0000313" key="32">
    <source>
        <dbReference type="Proteomes" id="UP000284024"/>
    </source>
</evidence>
<evidence type="ECO:0000256" key="12">
    <source>
        <dbReference type="ARBA" id="ARBA00023027"/>
    </source>
</evidence>
<dbReference type="Proteomes" id="UP000265828">
    <property type="component" value="Unassembled WGS sequence"/>
</dbReference>
<keyword evidence="14 18" id="KW-0486">Methionine biosynthesis</keyword>
<evidence type="ECO:0000256" key="6">
    <source>
        <dbReference type="ARBA" id="ARBA00013376"/>
    </source>
</evidence>
<dbReference type="RefSeq" id="WP_022387863.1">
    <property type="nucleotide sequence ID" value="NZ_CYZD01000012.1"/>
</dbReference>
<dbReference type="EC" id="1.1.1.3" evidence="5 18"/>
<evidence type="ECO:0000313" key="24">
    <source>
        <dbReference type="EMBL" id="RGV61915.1"/>
    </source>
</evidence>
<keyword evidence="11 18" id="KW-0560">Oxidoreductase</keyword>
<dbReference type="FunFam" id="3.40.50.720:FF:000062">
    <property type="entry name" value="Homoserine dehydrogenase"/>
    <property type="match status" value="1"/>
</dbReference>
<dbReference type="EMBL" id="QSUB01000006">
    <property type="protein sequence ID" value="RGN03300.1"/>
    <property type="molecule type" value="Genomic_DNA"/>
</dbReference>
<dbReference type="InterPro" id="IPR016204">
    <property type="entry name" value="HDH"/>
</dbReference>
<dbReference type="AlphaFoldDB" id="A0A174FAR5"/>
<dbReference type="InterPro" id="IPR001342">
    <property type="entry name" value="HDH_cat"/>
</dbReference>
<evidence type="ECO:0000256" key="16">
    <source>
        <dbReference type="PIRSR" id="PIRSR000098-1"/>
    </source>
</evidence>
<evidence type="ECO:0000313" key="29">
    <source>
        <dbReference type="Proteomes" id="UP000261222"/>
    </source>
</evidence>
<evidence type="ECO:0000313" key="33">
    <source>
        <dbReference type="Proteomes" id="UP000284220"/>
    </source>
</evidence>
<dbReference type="GO" id="GO:0004412">
    <property type="term" value="F:homoserine dehydrogenase activity"/>
    <property type="evidence" value="ECO:0007669"/>
    <property type="project" value="UniProtKB-EC"/>
</dbReference>
<dbReference type="Proteomes" id="UP000261222">
    <property type="component" value="Unassembled WGS sequence"/>
</dbReference>
<dbReference type="EMBL" id="QRHZ01000003">
    <property type="protein sequence ID" value="RHG17818.1"/>
    <property type="molecule type" value="Genomic_DNA"/>
</dbReference>
<evidence type="ECO:0000313" key="26">
    <source>
        <dbReference type="EMBL" id="RHG17818.1"/>
    </source>
</evidence>
<dbReference type="Proteomes" id="UP000284220">
    <property type="component" value="Unassembled WGS sequence"/>
</dbReference>
<dbReference type="InterPro" id="IPR036291">
    <property type="entry name" value="NAD(P)-bd_dom_sf"/>
</dbReference>